<keyword evidence="4" id="KW-0808">Transferase</keyword>
<keyword evidence="1" id="KW-0479">Metal-binding</keyword>
<evidence type="ECO:0000256" key="2">
    <source>
        <dbReference type="SAM" id="MobiDB-lite"/>
    </source>
</evidence>
<evidence type="ECO:0000259" key="3">
    <source>
        <dbReference type="PROSITE" id="PS50158"/>
    </source>
</evidence>
<dbReference type="PANTHER" id="PTHR15503">
    <property type="entry name" value="LDOC1 RELATED"/>
    <property type="match status" value="1"/>
</dbReference>
<dbReference type="EMBL" id="BQNB010010887">
    <property type="protein sequence ID" value="GJS83260.1"/>
    <property type="molecule type" value="Genomic_DNA"/>
</dbReference>
<keyword evidence="1" id="KW-0863">Zinc-finger</keyword>
<accession>A0ABQ4Z2C3</accession>
<dbReference type="SUPFAM" id="SSF56672">
    <property type="entry name" value="DNA/RNA polymerases"/>
    <property type="match status" value="1"/>
</dbReference>
<dbReference type="GO" id="GO:0003964">
    <property type="term" value="F:RNA-directed DNA polymerase activity"/>
    <property type="evidence" value="ECO:0007669"/>
    <property type="project" value="UniProtKB-KW"/>
</dbReference>
<dbReference type="Gene3D" id="3.30.70.270">
    <property type="match status" value="1"/>
</dbReference>
<comment type="caution">
    <text evidence="4">The sequence shown here is derived from an EMBL/GenBank/DDBJ whole genome shotgun (WGS) entry which is preliminary data.</text>
</comment>
<gene>
    <name evidence="4" type="ORF">Tco_0749801</name>
</gene>
<protein>
    <submittedName>
        <fullName evidence="4">Reverse transcriptase domain-containing protein</fullName>
    </submittedName>
</protein>
<keyword evidence="4" id="KW-0548">Nucleotidyltransferase</keyword>
<name>A0ABQ4Z2C3_9ASTR</name>
<keyword evidence="5" id="KW-1185">Reference proteome</keyword>
<dbReference type="PANTHER" id="PTHR15503:SF45">
    <property type="entry name" value="RNA-DIRECTED DNA POLYMERASE HOMOLOG"/>
    <property type="match status" value="1"/>
</dbReference>
<reference evidence="4" key="2">
    <citation type="submission" date="2022-01" db="EMBL/GenBank/DDBJ databases">
        <authorList>
            <person name="Yamashiro T."/>
            <person name="Shiraishi A."/>
            <person name="Satake H."/>
            <person name="Nakayama K."/>
        </authorList>
    </citation>
    <scope>NUCLEOTIDE SEQUENCE</scope>
</reference>
<dbReference type="InterPro" id="IPR001878">
    <property type="entry name" value="Znf_CCHC"/>
</dbReference>
<dbReference type="Proteomes" id="UP001151760">
    <property type="component" value="Unassembled WGS sequence"/>
</dbReference>
<dbReference type="InterPro" id="IPR032567">
    <property type="entry name" value="RTL1-rel"/>
</dbReference>
<dbReference type="InterPro" id="IPR043502">
    <property type="entry name" value="DNA/RNA_pol_sf"/>
</dbReference>
<dbReference type="SUPFAM" id="SSF57756">
    <property type="entry name" value="Retrovirus zinc finger-like domains"/>
    <property type="match status" value="1"/>
</dbReference>
<reference evidence="4" key="1">
    <citation type="journal article" date="2022" name="Int. J. Mol. Sci.">
        <title>Draft Genome of Tanacetum Coccineum: Genomic Comparison of Closely Related Tanacetum-Family Plants.</title>
        <authorList>
            <person name="Yamashiro T."/>
            <person name="Shiraishi A."/>
            <person name="Nakayama K."/>
            <person name="Satake H."/>
        </authorList>
    </citation>
    <scope>NUCLEOTIDE SEQUENCE</scope>
</reference>
<dbReference type="PROSITE" id="PS50158">
    <property type="entry name" value="ZF_CCHC"/>
    <property type="match status" value="1"/>
</dbReference>
<evidence type="ECO:0000313" key="4">
    <source>
        <dbReference type="EMBL" id="GJS83260.1"/>
    </source>
</evidence>
<organism evidence="4 5">
    <name type="scientific">Tanacetum coccineum</name>
    <dbReference type="NCBI Taxonomy" id="301880"/>
    <lineage>
        <taxon>Eukaryota</taxon>
        <taxon>Viridiplantae</taxon>
        <taxon>Streptophyta</taxon>
        <taxon>Embryophyta</taxon>
        <taxon>Tracheophyta</taxon>
        <taxon>Spermatophyta</taxon>
        <taxon>Magnoliopsida</taxon>
        <taxon>eudicotyledons</taxon>
        <taxon>Gunneridae</taxon>
        <taxon>Pentapetalae</taxon>
        <taxon>asterids</taxon>
        <taxon>campanulids</taxon>
        <taxon>Asterales</taxon>
        <taxon>Asteraceae</taxon>
        <taxon>Asteroideae</taxon>
        <taxon>Anthemideae</taxon>
        <taxon>Anthemidinae</taxon>
        <taxon>Tanacetum</taxon>
    </lineage>
</organism>
<sequence length="524" mass="59822">MMRAASVPTHHPLPSPTPSLPLLLPSTAHKDDLPEANMPLQNKARFTAPTPRRFEVGEQPGSIVAYRVDYSFVDTLDASIRDTERRDMAIVELVNLRAYRHEWQRQDADDHVTRAIMRIHVLEARASIDTLEDTSSTVIQGVMDEDECMSLTIKYATCTLLRNALTWLNSHIKTVKGTDVESYTQRFQELALLCGRMFPEESDKVEKYVGGLPDLIQRSVMASMPKKMQDAIEFATELMDQKIRTLAERQAENKRKFKDTLRNNQNQHQPFRRHNVSRAYTARPGEKKPYGGSKPLCPKCNYHHEGQCASRCNKCKKIGHLARNYRGATANTNSRRGVTCYECGVQGHYKKDCPKLRNKNQGNQVGNGNVVAKAYVVAQQGQTRTSMLLRQQRTRVSVKHRLVHQNSKVFAKNFLEVFPEDLPGIPPVRQVEFQIDLVPGAEPVARAPYRLAPSEMKELSDQLQELFNKGFIRPSSSPWGALVLFVKKKDGSFRMCIDYQELNKLIVKNRYPPPRIDYLFDQKK</sequence>
<dbReference type="InterPro" id="IPR043128">
    <property type="entry name" value="Rev_trsase/Diguanyl_cyclase"/>
</dbReference>
<feature type="domain" description="CCHC-type" evidence="3">
    <location>
        <begin position="340"/>
        <end position="355"/>
    </location>
</feature>
<dbReference type="InterPro" id="IPR036875">
    <property type="entry name" value="Znf_CCHC_sf"/>
</dbReference>
<feature type="region of interest" description="Disordered" evidence="2">
    <location>
        <begin position="1"/>
        <end position="32"/>
    </location>
</feature>
<dbReference type="Pfam" id="PF00098">
    <property type="entry name" value="zf-CCHC"/>
    <property type="match status" value="1"/>
</dbReference>
<keyword evidence="4" id="KW-0695">RNA-directed DNA polymerase</keyword>
<proteinExistence type="predicted"/>
<dbReference type="SMART" id="SM00343">
    <property type="entry name" value="ZnF_C2HC"/>
    <property type="match status" value="2"/>
</dbReference>
<evidence type="ECO:0000313" key="5">
    <source>
        <dbReference type="Proteomes" id="UP001151760"/>
    </source>
</evidence>
<evidence type="ECO:0000256" key="1">
    <source>
        <dbReference type="PROSITE-ProRule" id="PRU00047"/>
    </source>
</evidence>
<dbReference type="Gene3D" id="3.10.10.10">
    <property type="entry name" value="HIV Type 1 Reverse Transcriptase, subunit A, domain 1"/>
    <property type="match status" value="1"/>
</dbReference>
<keyword evidence="1" id="KW-0862">Zinc</keyword>
<dbReference type="Gene3D" id="4.10.60.10">
    <property type="entry name" value="Zinc finger, CCHC-type"/>
    <property type="match status" value="1"/>
</dbReference>